<evidence type="ECO:0000259" key="8">
    <source>
        <dbReference type="Pfam" id="PF25990"/>
    </source>
</evidence>
<proteinExistence type="predicted"/>
<protein>
    <submittedName>
        <fullName evidence="9">Efflux RND transporter periplasmic adaptor subunit</fullName>
    </submittedName>
</protein>
<evidence type="ECO:0000313" key="9">
    <source>
        <dbReference type="EMBL" id="MBD8004487.1"/>
    </source>
</evidence>
<keyword evidence="10" id="KW-1185">Reference proteome</keyword>
<keyword evidence="2 3" id="KW-0175">Coiled coil</keyword>
<feature type="region of interest" description="Disordered" evidence="4">
    <location>
        <begin position="143"/>
        <end position="163"/>
    </location>
</feature>
<evidence type="ECO:0000256" key="1">
    <source>
        <dbReference type="ARBA" id="ARBA00004196"/>
    </source>
</evidence>
<feature type="domain" description="YknX-like barrel-sandwich hybrid" evidence="7">
    <location>
        <begin position="66"/>
        <end position="227"/>
    </location>
</feature>
<dbReference type="PANTHER" id="PTHR32347:SF14">
    <property type="entry name" value="EFFLUX SYSTEM COMPONENT YKNX-RELATED"/>
    <property type="match status" value="1"/>
</dbReference>
<evidence type="ECO:0000256" key="5">
    <source>
        <dbReference type="SAM" id="Phobius"/>
    </source>
</evidence>
<feature type="coiled-coil region" evidence="3">
    <location>
        <begin position="168"/>
        <end position="209"/>
    </location>
</feature>
<dbReference type="InterPro" id="IPR058627">
    <property type="entry name" value="MdtA-like_C"/>
</dbReference>
<dbReference type="Gene3D" id="2.40.30.170">
    <property type="match status" value="1"/>
</dbReference>
<keyword evidence="5" id="KW-0472">Membrane</keyword>
<keyword evidence="5" id="KW-1133">Transmembrane helix</keyword>
<comment type="caution">
    <text evidence="9">The sequence shown here is derived from an EMBL/GenBank/DDBJ whole genome shotgun (WGS) entry which is preliminary data.</text>
</comment>
<feature type="compositionally biased region" description="Polar residues" evidence="4">
    <location>
        <begin position="143"/>
        <end position="162"/>
    </location>
</feature>
<reference evidence="9 10" key="1">
    <citation type="submission" date="2020-08" db="EMBL/GenBank/DDBJ databases">
        <title>A Genomic Blueprint of the Chicken Gut Microbiome.</title>
        <authorList>
            <person name="Gilroy R."/>
            <person name="Ravi A."/>
            <person name="Getino M."/>
            <person name="Pursley I."/>
            <person name="Horton D.L."/>
            <person name="Alikhan N.-F."/>
            <person name="Baker D."/>
            <person name="Gharbi K."/>
            <person name="Hall N."/>
            <person name="Watson M."/>
            <person name="Adriaenssens E.M."/>
            <person name="Foster-Nyarko E."/>
            <person name="Jarju S."/>
            <person name="Secka A."/>
            <person name="Antonio M."/>
            <person name="Oren A."/>
            <person name="Chaudhuri R."/>
            <person name="La Ragione R.M."/>
            <person name="Hildebrand F."/>
            <person name="Pallen M.J."/>
        </authorList>
    </citation>
    <scope>NUCLEOTIDE SEQUENCE [LARGE SCALE GENOMIC DNA]</scope>
    <source>
        <strain evidence="9 10">Sa1BUA2</strain>
    </source>
</reference>
<gene>
    <name evidence="9" type="ORF">H9631_05280</name>
</gene>
<dbReference type="InterPro" id="IPR058636">
    <property type="entry name" value="Beta-barrel_YknX"/>
</dbReference>
<feature type="transmembrane region" description="Helical" evidence="5">
    <location>
        <begin position="6"/>
        <end position="24"/>
    </location>
</feature>
<keyword evidence="5" id="KW-0812">Transmembrane</keyword>
<evidence type="ECO:0000256" key="4">
    <source>
        <dbReference type="SAM" id="MobiDB-lite"/>
    </source>
</evidence>
<accession>A0ABR8VI98</accession>
<dbReference type="Pfam" id="PF25984">
    <property type="entry name" value="BSH_YknX"/>
    <property type="match status" value="1"/>
</dbReference>
<evidence type="ECO:0000256" key="2">
    <source>
        <dbReference type="ARBA" id="ARBA00023054"/>
    </source>
</evidence>
<dbReference type="RefSeq" id="WP_191810645.1">
    <property type="nucleotide sequence ID" value="NZ_JACSPV010000006.1"/>
</dbReference>
<dbReference type="Gene3D" id="2.40.420.20">
    <property type="match status" value="1"/>
</dbReference>
<dbReference type="PANTHER" id="PTHR32347">
    <property type="entry name" value="EFFLUX SYSTEM COMPONENT YKNX-RELATED"/>
    <property type="match status" value="1"/>
</dbReference>
<comment type="subcellular location">
    <subcellularLocation>
        <location evidence="1">Cell envelope</location>
    </subcellularLocation>
</comment>
<evidence type="ECO:0000259" key="7">
    <source>
        <dbReference type="Pfam" id="PF25984"/>
    </source>
</evidence>
<organism evidence="9 10">
    <name type="scientific">Bacillus norwichensis</name>
    <dbReference type="NCBI Taxonomy" id="2762217"/>
    <lineage>
        <taxon>Bacteria</taxon>
        <taxon>Bacillati</taxon>
        <taxon>Bacillota</taxon>
        <taxon>Bacilli</taxon>
        <taxon>Bacillales</taxon>
        <taxon>Bacillaceae</taxon>
        <taxon>Bacillus</taxon>
    </lineage>
</organism>
<feature type="domain" description="YknX-like beta-barrel" evidence="8">
    <location>
        <begin position="235"/>
        <end position="311"/>
    </location>
</feature>
<dbReference type="Pfam" id="PF25990">
    <property type="entry name" value="Beta-barrel_YknX"/>
    <property type="match status" value="1"/>
</dbReference>
<feature type="domain" description="Multidrug resistance protein MdtA-like C-terminal permuted SH3" evidence="6">
    <location>
        <begin position="322"/>
        <end position="375"/>
    </location>
</feature>
<evidence type="ECO:0000259" key="6">
    <source>
        <dbReference type="Pfam" id="PF25967"/>
    </source>
</evidence>
<dbReference type="Pfam" id="PF25967">
    <property type="entry name" value="RND-MFP_C"/>
    <property type="match status" value="1"/>
</dbReference>
<dbReference type="Proteomes" id="UP000648182">
    <property type="component" value="Unassembled WGS sequence"/>
</dbReference>
<dbReference type="InterPro" id="IPR058639">
    <property type="entry name" value="BSH_YknX-like"/>
</dbReference>
<sequence>MNKWLRFIVVMGIILFLIVNIALISKEKSKVSRVNHLTDWSRIKEVDMVDSFPVDGIIAEAEMYNIMAEKGESIEEFYVSEGDIVEEGTPLFNYQSDDIDRQTAILDGEIESLQSKRNSIQTLINNLRSMPPPVTPAVPYTDPYNNNTDDSLPVPETNQDSYNEAEWKQNIEREIGDKILEMEKIEADIKKLEQQRDSYLSDKDNLSITSPTTGIIKEINPDSNKVMTIVSDEIIMKGKLSEEQMTQVEEGMKVDILSHLFKSRLTGEISQIVKLPSNKTEQKNKSQYPFTVIFEQEDEEVYIGYHVTANIILEEENDVPAVPGKSIKRNGKKSYIWILNEKGLVEKRKITTGLEVGNLYSITEGAEAEEVYITDQREVIRQAPFITPLHVHKLSKSAATTDISRKKAIKYIFIGILQQ</sequence>
<evidence type="ECO:0000313" key="10">
    <source>
        <dbReference type="Proteomes" id="UP000648182"/>
    </source>
</evidence>
<dbReference type="InterPro" id="IPR050465">
    <property type="entry name" value="UPF0194_transport"/>
</dbReference>
<dbReference type="EMBL" id="JACSPV010000006">
    <property type="protein sequence ID" value="MBD8004487.1"/>
    <property type="molecule type" value="Genomic_DNA"/>
</dbReference>
<name>A0ABR8VI98_9BACI</name>
<evidence type="ECO:0000256" key="3">
    <source>
        <dbReference type="SAM" id="Coils"/>
    </source>
</evidence>